<reference evidence="2" key="1">
    <citation type="submission" date="2020-05" db="EMBL/GenBank/DDBJ databases">
        <authorList>
            <person name="Chiriac C."/>
            <person name="Salcher M."/>
            <person name="Ghai R."/>
            <person name="Kavagutti S V."/>
        </authorList>
    </citation>
    <scope>NUCLEOTIDE SEQUENCE</scope>
</reference>
<protein>
    <submittedName>
        <fullName evidence="2">Unannotated protein</fullName>
    </submittedName>
</protein>
<organism evidence="2">
    <name type="scientific">freshwater metagenome</name>
    <dbReference type="NCBI Taxonomy" id="449393"/>
    <lineage>
        <taxon>unclassified sequences</taxon>
        <taxon>metagenomes</taxon>
        <taxon>ecological metagenomes</taxon>
    </lineage>
</organism>
<dbReference type="AlphaFoldDB" id="A0A6J6I106"/>
<sequence>MVRHARARNDKSSPDSAGCSPYRCNAPCATNERKYDISVCPSGHGNGGSFGATSDKSKAMSYAKETVRSTTPGYRAKRRCCSAGDRK</sequence>
<name>A0A6J6I106_9ZZZZ</name>
<accession>A0A6J6I106</accession>
<gene>
    <name evidence="2" type="ORF">UFOPK1889_00838</name>
</gene>
<proteinExistence type="predicted"/>
<feature type="region of interest" description="Disordered" evidence="1">
    <location>
        <begin position="63"/>
        <end position="87"/>
    </location>
</feature>
<dbReference type="EMBL" id="CAEZUZ010000139">
    <property type="protein sequence ID" value="CAB4620072.1"/>
    <property type="molecule type" value="Genomic_DNA"/>
</dbReference>
<evidence type="ECO:0000313" key="2">
    <source>
        <dbReference type="EMBL" id="CAB4620072.1"/>
    </source>
</evidence>
<evidence type="ECO:0000256" key="1">
    <source>
        <dbReference type="SAM" id="MobiDB-lite"/>
    </source>
</evidence>